<dbReference type="Gene3D" id="2.40.128.130">
    <property type="entry name" value="Autotransporter beta-domain"/>
    <property type="match status" value="1"/>
</dbReference>
<accession>A0A0S3PQM2</accession>
<dbReference type="EMBL" id="AP014946">
    <property type="protein sequence ID" value="BAT58188.1"/>
    <property type="molecule type" value="Genomic_DNA"/>
</dbReference>
<keyword evidence="1" id="KW-0732">Signal</keyword>
<feature type="chain" id="PRO_5006615610" evidence="1">
    <location>
        <begin position="25"/>
        <end position="1050"/>
    </location>
</feature>
<feature type="signal peptide" evidence="1">
    <location>
        <begin position="1"/>
        <end position="24"/>
    </location>
</feature>
<dbReference type="Pfam" id="PF01569">
    <property type="entry name" value="PAP2"/>
    <property type="match status" value="1"/>
</dbReference>
<dbReference type="EC" id="3.4.21.-" evidence="3"/>
<dbReference type="GO" id="GO:0006508">
    <property type="term" value="P:proteolysis"/>
    <property type="evidence" value="ECO:0007669"/>
    <property type="project" value="UniProtKB-KW"/>
</dbReference>
<dbReference type="InterPro" id="IPR005546">
    <property type="entry name" value="Autotransporte_beta"/>
</dbReference>
<dbReference type="Pfam" id="PF03797">
    <property type="entry name" value="Autotransporter"/>
    <property type="match status" value="1"/>
</dbReference>
<protein>
    <submittedName>
        <fullName evidence="3">Extracellular serine protease</fullName>
        <ecNumber evidence="3">3.4.21.-</ecNumber>
    </submittedName>
</protein>
<evidence type="ECO:0000313" key="4">
    <source>
        <dbReference type="Proteomes" id="UP000236884"/>
    </source>
</evidence>
<dbReference type="RefSeq" id="WP_096351721.1">
    <property type="nucleotide sequence ID" value="NZ_AP014946.1"/>
</dbReference>
<keyword evidence="3" id="KW-0378">Hydrolase</keyword>
<organism evidence="3 4">
    <name type="scientific">Variibacter gotjawalensis</name>
    <dbReference type="NCBI Taxonomy" id="1333996"/>
    <lineage>
        <taxon>Bacteria</taxon>
        <taxon>Pseudomonadati</taxon>
        <taxon>Pseudomonadota</taxon>
        <taxon>Alphaproteobacteria</taxon>
        <taxon>Hyphomicrobiales</taxon>
        <taxon>Nitrobacteraceae</taxon>
        <taxon>Variibacter</taxon>
    </lineage>
</organism>
<evidence type="ECO:0000259" key="2">
    <source>
        <dbReference type="PROSITE" id="PS51208"/>
    </source>
</evidence>
<sequence>MRTSHALSGVSLIALLLSGTPALAQNTTIADVNVLNLLSPFLNLNAAAVGQSTLAANLNNAVAVNNFAGAHPGVAAVAISDKTIFGGPSTAITLINGTSASYGPGANLAGPMRAQAIQNATTTSGTTIPGTISAVQPIGGLGQLGPAFLDAVKPNGATAPNVVSFLTNAYNFISTDLGVAKNYFANGTTNGTLTAVAPNGVTLPTVNGYPNKTTSVYDTAYGVSNTGPDQNVYGNSRPVQVVPARINGFDPSALTGLNSNPSFPSGHTTYGYVDSILIGMMAPQFYQSMVLRGSEYGYSRNGLGVHYPLDIIASRALSSYDLSKLLNATDPAYLQTNAATGAAPQNLNTQFQAAAAQLTATLKTAAAATSCGTVANCAATNPYNQYSADTYRNAPSVTNPGTTTESTNSAIFQARLTYGLPTLSFNDAPRESAPASTGDASILLATLYGGSTPAAKALAGSVGGPLYGDLSTGTINQIIVNTETNAIAAFYGTTLSYWTRINLYDAAGYFRNVTGTIALDSNDKLWTNVTVANTGVLAGAGSIAGNVTIADGGALAPGAAGAPATTKIAGNLTFQSGAQYGVEVNSTTASATNVTGSAKLDGSAKVTSATNDYKFKQAYTILSAGNVNGTFNSLATPVGIVGALSYSAHDVQLTLTSGLGQIGGLSANQRAVGAGIDRAFNAGNASSAGGFNTIFNGDVAKNLLQASGEVATGSHATTVDAMGQFIGVMTDRAIAGRADETSSPVLSYAEGSRASKAAEIYNKAPLRSPNIDPQWSVWVAGFGGSRSTDGSIGQGSSSNSGSIYGTAIGADYLIGPNTIAGFALAGGGTNFSVANSGTGRSDLFQAGAYVLHKEGQAYVSAALAYGWQDITTDRTVAISGADRLSANFDANAFSGRIESGYRVASPFAGIGITPYAAAQFTTFSVSGYAEQGASSFALSYGNQNATDSRTELGLRTDKSFLVQNGLLTLRTRFAWAHDFNPNRSVAATFVTLPGAGFTVGGAAQASDSALASAAIELKFNNGWSAGATFDGEFSNVSSRYAGKGVVRYSW</sequence>
<dbReference type="GO" id="GO:0030288">
    <property type="term" value="C:outer membrane-bounded periplasmic space"/>
    <property type="evidence" value="ECO:0007669"/>
    <property type="project" value="InterPro"/>
</dbReference>
<evidence type="ECO:0000313" key="3">
    <source>
        <dbReference type="EMBL" id="BAT58188.1"/>
    </source>
</evidence>
<dbReference type="OrthoDB" id="7195851at2"/>
<dbReference type="PROSITE" id="PS51208">
    <property type="entry name" value="AUTOTRANSPORTER"/>
    <property type="match status" value="1"/>
</dbReference>
<reference evidence="3 4" key="1">
    <citation type="submission" date="2015-08" db="EMBL/GenBank/DDBJ databases">
        <title>Investigation of the bacterial diversity of lava forest soil.</title>
        <authorList>
            <person name="Lee J.S."/>
        </authorList>
    </citation>
    <scope>NUCLEOTIDE SEQUENCE [LARGE SCALE GENOMIC DNA]</scope>
    <source>
        <strain evidence="3 4">GJW-30</strain>
    </source>
</reference>
<dbReference type="GO" id="GO:0003993">
    <property type="term" value="F:acid phosphatase activity"/>
    <property type="evidence" value="ECO:0007669"/>
    <property type="project" value="InterPro"/>
</dbReference>
<dbReference type="KEGG" id="vgo:GJW-30_1_00709"/>
<feature type="domain" description="Autotransporter" evidence="2">
    <location>
        <begin position="770"/>
        <end position="1050"/>
    </location>
</feature>
<dbReference type="AlphaFoldDB" id="A0A0S3PQM2"/>
<dbReference type="GO" id="GO:0008233">
    <property type="term" value="F:peptidase activity"/>
    <property type="evidence" value="ECO:0007669"/>
    <property type="project" value="UniProtKB-KW"/>
</dbReference>
<dbReference type="InterPro" id="IPR036709">
    <property type="entry name" value="Autotransporte_beta_dom_sf"/>
</dbReference>
<dbReference type="InterPro" id="IPR036938">
    <property type="entry name" value="PAP2/HPO_sf"/>
</dbReference>
<dbReference type="Proteomes" id="UP000236884">
    <property type="component" value="Chromosome"/>
</dbReference>
<name>A0A0S3PQM2_9BRAD</name>
<proteinExistence type="predicted"/>
<gene>
    <name evidence="3" type="ORF">GJW-30_1_00709</name>
</gene>
<dbReference type="SMART" id="SM00869">
    <property type="entry name" value="Autotransporter"/>
    <property type="match status" value="1"/>
</dbReference>
<evidence type="ECO:0000256" key="1">
    <source>
        <dbReference type="SAM" id="SignalP"/>
    </source>
</evidence>
<keyword evidence="4" id="KW-1185">Reference proteome</keyword>
<dbReference type="SUPFAM" id="SSF48317">
    <property type="entry name" value="Acid phosphatase/Vanadium-dependent haloperoxidase"/>
    <property type="match status" value="1"/>
</dbReference>
<dbReference type="InterPro" id="IPR000326">
    <property type="entry name" value="PAP2/HPO"/>
</dbReference>
<dbReference type="PRINTS" id="PR00483">
    <property type="entry name" value="BACPHPHTASE"/>
</dbReference>
<dbReference type="InterPro" id="IPR001011">
    <property type="entry name" value="Acid_Pase_classA_bac"/>
</dbReference>
<keyword evidence="3" id="KW-0645">Protease</keyword>
<dbReference type="Gene3D" id="1.20.144.10">
    <property type="entry name" value="Phosphatidic acid phosphatase type 2/haloperoxidase"/>
    <property type="match status" value="1"/>
</dbReference>
<dbReference type="SUPFAM" id="SSF103515">
    <property type="entry name" value="Autotransporter"/>
    <property type="match status" value="1"/>
</dbReference>